<dbReference type="EMBL" id="UINC01003947">
    <property type="protein sequence ID" value="SVA10571.1"/>
    <property type="molecule type" value="Genomic_DNA"/>
</dbReference>
<dbReference type="AlphaFoldDB" id="A0A381T4S9"/>
<reference evidence="1" key="1">
    <citation type="submission" date="2018-05" db="EMBL/GenBank/DDBJ databases">
        <authorList>
            <person name="Lanie J.A."/>
            <person name="Ng W.-L."/>
            <person name="Kazmierczak K.M."/>
            <person name="Andrzejewski T.M."/>
            <person name="Davidsen T.M."/>
            <person name="Wayne K.J."/>
            <person name="Tettelin H."/>
            <person name="Glass J.I."/>
            <person name="Rusch D."/>
            <person name="Podicherti R."/>
            <person name="Tsui H.-C.T."/>
            <person name="Winkler M.E."/>
        </authorList>
    </citation>
    <scope>NUCLEOTIDE SEQUENCE</scope>
</reference>
<gene>
    <name evidence="1" type="ORF">METZ01_LOCUS63425</name>
</gene>
<protein>
    <submittedName>
        <fullName evidence="1">Uncharacterized protein</fullName>
    </submittedName>
</protein>
<evidence type="ECO:0000313" key="1">
    <source>
        <dbReference type="EMBL" id="SVA10571.1"/>
    </source>
</evidence>
<accession>A0A381T4S9</accession>
<name>A0A381T4S9_9ZZZZ</name>
<proteinExistence type="predicted"/>
<organism evidence="1">
    <name type="scientific">marine metagenome</name>
    <dbReference type="NCBI Taxonomy" id="408172"/>
    <lineage>
        <taxon>unclassified sequences</taxon>
        <taxon>metagenomes</taxon>
        <taxon>ecological metagenomes</taxon>
    </lineage>
</organism>
<sequence>MDKVERNSDKDSFEEFKARKKEMDNTLADADVEGIDSMFEYLADRARAGKTGRKELK</sequence>